<comment type="caution">
    <text evidence="1">The sequence shown here is derived from an EMBL/GenBank/DDBJ whole genome shotgun (WGS) entry which is preliminary data.</text>
</comment>
<name>A0A2Z5YJF9_MYCMR</name>
<evidence type="ECO:0000313" key="2">
    <source>
        <dbReference type="Proteomes" id="UP000257451"/>
    </source>
</evidence>
<sequence length="97" mass="11061">MMVEVEWTISGTTELHDVKDQQQAAEIVAELLRSFDLPDTTSHSTTYSEPQILRAFQFHYFPMRCPRCTLVVCYDQSSRQWFHVYSGTPACNGGATP</sequence>
<evidence type="ECO:0000313" key="1">
    <source>
        <dbReference type="EMBL" id="RFZ41377.1"/>
    </source>
</evidence>
<organism evidence="1 2">
    <name type="scientific">Mycobacterium marinum</name>
    <dbReference type="NCBI Taxonomy" id="1781"/>
    <lineage>
        <taxon>Bacteria</taxon>
        <taxon>Bacillati</taxon>
        <taxon>Actinomycetota</taxon>
        <taxon>Actinomycetes</taxon>
        <taxon>Mycobacteriales</taxon>
        <taxon>Mycobacteriaceae</taxon>
        <taxon>Mycobacterium</taxon>
        <taxon>Mycobacterium ulcerans group</taxon>
    </lineage>
</organism>
<reference evidence="1 2" key="1">
    <citation type="journal article" date="2018" name="Sci. Rep.">
        <title>Extensive genomic diversity among Mycobacterium marinum strains revealed by whole genome sequencing.</title>
        <authorList>
            <person name="Das S."/>
            <person name="Pettersson B.M."/>
            <person name="Behra P.R."/>
            <person name="Mallick A."/>
            <person name="Cheramie M."/>
            <person name="Ramesh M."/>
            <person name="Shirreff L."/>
            <person name="DuCote T."/>
            <person name="Dasgupta S."/>
            <person name="Ennis D.G."/>
            <person name="Kirsebom L.A."/>
        </authorList>
    </citation>
    <scope>NUCLEOTIDE SEQUENCE [LARGE SCALE GENOMIC DNA]</scope>
    <source>
        <strain evidence="1 2">Davis1</strain>
    </source>
</reference>
<dbReference type="RefSeq" id="WP_103653795.1">
    <property type="nucleotide sequence ID" value="NZ_CAXLAS010000025.1"/>
</dbReference>
<proteinExistence type="predicted"/>
<dbReference type="Proteomes" id="UP000257451">
    <property type="component" value="Unassembled WGS sequence"/>
</dbReference>
<dbReference type="AlphaFoldDB" id="A0A2Z5YJF9"/>
<dbReference type="EMBL" id="PEDF01000080">
    <property type="protein sequence ID" value="RFZ41377.1"/>
    <property type="molecule type" value="Genomic_DNA"/>
</dbReference>
<gene>
    <name evidence="1" type="ORF">DAVIS_02646</name>
</gene>
<protein>
    <submittedName>
        <fullName evidence="1">Uncharacterized protein</fullName>
    </submittedName>
</protein>
<accession>A0A2Z5YJF9</accession>